<evidence type="ECO:0008006" key="3">
    <source>
        <dbReference type="Google" id="ProtNLM"/>
    </source>
</evidence>
<proteinExistence type="predicted"/>
<keyword evidence="2" id="KW-1185">Reference proteome</keyword>
<name>A0ABY5E6G8_9BACT</name>
<evidence type="ECO:0000313" key="1">
    <source>
        <dbReference type="EMBL" id="UTJ06633.1"/>
    </source>
</evidence>
<protein>
    <recommendedName>
        <fullName evidence="3">Periplasmic protein</fullName>
    </recommendedName>
</protein>
<organism evidence="1 2">
    <name type="scientific">Arcobacter roscoffensis</name>
    <dbReference type="NCBI Taxonomy" id="2961520"/>
    <lineage>
        <taxon>Bacteria</taxon>
        <taxon>Pseudomonadati</taxon>
        <taxon>Campylobacterota</taxon>
        <taxon>Epsilonproteobacteria</taxon>
        <taxon>Campylobacterales</taxon>
        <taxon>Arcobacteraceae</taxon>
        <taxon>Arcobacter</taxon>
    </lineage>
</organism>
<reference evidence="1" key="1">
    <citation type="submission" date="2022-07" db="EMBL/GenBank/DDBJ databases">
        <title>Arcobacter roscoffensis sp. nov., a marine bacterium isolated from coastal seawater collected from Roscoff, France.</title>
        <authorList>
            <person name="Pascual J."/>
            <person name="Lepeaux C."/>
            <person name="Methner A."/>
            <person name="Overmann J."/>
        </authorList>
    </citation>
    <scope>NUCLEOTIDE SEQUENCE</scope>
    <source>
        <strain evidence="1">ARW1-2F2</strain>
    </source>
</reference>
<sequence>MIRNLVLILALGITLNANINTKVKNLLGSSTYNTHKNLINFIFAQKSSYYKNGQLNYTLVTQKLSNNNLLKLKFSTTKYINVNFKLIGKEKKSLLIVKDILKSLGHYYYFTKEANFTENELLWSIKLKTDVAINPLRLSQSLDKTNSKILNIIKEGSSDYTYVIDFTNSKLAKVEDLKINSQVTLKKPFRAYMLSVENATSLNINSNTGNRWHPNITFYDENMNILEIVKENSLKRSFKVDVPVDTSYVKIDDLYSLANLRRGISITKE</sequence>
<dbReference type="RefSeq" id="WP_254576812.1">
    <property type="nucleotide sequence ID" value="NZ_CP100595.1"/>
</dbReference>
<gene>
    <name evidence="1" type="ORF">NJU99_00645</name>
</gene>
<dbReference type="Proteomes" id="UP001060012">
    <property type="component" value="Chromosome"/>
</dbReference>
<dbReference type="EMBL" id="CP100595">
    <property type="protein sequence ID" value="UTJ06633.1"/>
    <property type="molecule type" value="Genomic_DNA"/>
</dbReference>
<evidence type="ECO:0000313" key="2">
    <source>
        <dbReference type="Proteomes" id="UP001060012"/>
    </source>
</evidence>
<accession>A0ABY5E6G8</accession>